<dbReference type="Gene3D" id="1.10.472.10">
    <property type="entry name" value="Cyclin-like"/>
    <property type="match status" value="1"/>
</dbReference>
<name>A0ABR2MPF1_9ASPA</name>
<dbReference type="SUPFAM" id="SSF47954">
    <property type="entry name" value="Cyclin-like"/>
    <property type="match status" value="1"/>
</dbReference>
<protein>
    <submittedName>
        <fullName evidence="2">Cyclin-L1-1</fullName>
    </submittedName>
</protein>
<dbReference type="PANTHER" id="PTHR10026">
    <property type="entry name" value="CYCLIN"/>
    <property type="match status" value="1"/>
</dbReference>
<sequence length="411" mass="46166">MTEEEFEQWVPKMFDQLDAQFDDLRTHIATLRLSFIIFTVHTLLPFRYLGLLRELSLFISRQTHIFLPIHQIASTTANLPHTKHPDSTTSEGENCRHRHLPPSPILISQRPSLPLTFIFDRLHATVVRLLTYSSCLTSPFIIVSLPGLAEISSFVIFLDGIESQRYIIERQIKFHFGGAEEWRDGGVTRASSRSLGQINGEDTSISARALCSCADFSRIILCSLLSGVWASPVIALNVWPLAPPEPISDLETSGICRDIALGGFDCQWTEPWAGRLRRRLGYYLPEHHGITPVAGAAGFFGLYSSVFFIIMIYTAINNFYITDEELKNSPSRKDGIDEATETMLRIYGPQAVMATGQVLFHRFYCKKSFARFSVKVMLRVSCLSPQSFGHNPTGSSALPVMIQCIACDDRL</sequence>
<keyword evidence="1" id="KW-1133">Transmembrane helix</keyword>
<evidence type="ECO:0000313" key="2">
    <source>
        <dbReference type="EMBL" id="KAK8966072.1"/>
    </source>
</evidence>
<evidence type="ECO:0000256" key="1">
    <source>
        <dbReference type="SAM" id="Phobius"/>
    </source>
</evidence>
<proteinExistence type="predicted"/>
<comment type="caution">
    <text evidence="2">The sequence shown here is derived from an EMBL/GenBank/DDBJ whole genome shotgun (WGS) entry which is preliminary data.</text>
</comment>
<reference evidence="2 3" key="1">
    <citation type="journal article" date="2022" name="Nat. Plants">
        <title>Genomes of leafy and leafless Platanthera orchids illuminate the evolution of mycoheterotrophy.</title>
        <authorList>
            <person name="Li M.H."/>
            <person name="Liu K.W."/>
            <person name="Li Z."/>
            <person name="Lu H.C."/>
            <person name="Ye Q.L."/>
            <person name="Zhang D."/>
            <person name="Wang J.Y."/>
            <person name="Li Y.F."/>
            <person name="Zhong Z.M."/>
            <person name="Liu X."/>
            <person name="Yu X."/>
            <person name="Liu D.K."/>
            <person name="Tu X.D."/>
            <person name="Liu B."/>
            <person name="Hao Y."/>
            <person name="Liao X.Y."/>
            <person name="Jiang Y.T."/>
            <person name="Sun W.H."/>
            <person name="Chen J."/>
            <person name="Chen Y.Q."/>
            <person name="Ai Y."/>
            <person name="Zhai J.W."/>
            <person name="Wu S.S."/>
            <person name="Zhou Z."/>
            <person name="Hsiao Y.Y."/>
            <person name="Wu W.L."/>
            <person name="Chen Y.Y."/>
            <person name="Lin Y.F."/>
            <person name="Hsu J.L."/>
            <person name="Li C.Y."/>
            <person name="Wang Z.W."/>
            <person name="Zhao X."/>
            <person name="Zhong W.Y."/>
            <person name="Ma X.K."/>
            <person name="Ma L."/>
            <person name="Huang J."/>
            <person name="Chen G.Z."/>
            <person name="Huang M.Z."/>
            <person name="Huang L."/>
            <person name="Peng D.H."/>
            <person name="Luo Y.B."/>
            <person name="Zou S.Q."/>
            <person name="Chen S.P."/>
            <person name="Lan S."/>
            <person name="Tsai W.C."/>
            <person name="Van de Peer Y."/>
            <person name="Liu Z.J."/>
        </authorList>
    </citation>
    <scope>NUCLEOTIDE SEQUENCE [LARGE SCALE GENOMIC DNA]</scope>
    <source>
        <strain evidence="2">Lor288</strain>
    </source>
</reference>
<dbReference type="InterPro" id="IPR036915">
    <property type="entry name" value="Cyclin-like_sf"/>
</dbReference>
<feature type="transmembrane region" description="Helical" evidence="1">
    <location>
        <begin position="293"/>
        <end position="316"/>
    </location>
</feature>
<accession>A0ABR2MPF1</accession>
<dbReference type="EMBL" id="JBBWWR010000005">
    <property type="protein sequence ID" value="KAK8966072.1"/>
    <property type="molecule type" value="Genomic_DNA"/>
</dbReference>
<dbReference type="InterPro" id="IPR043198">
    <property type="entry name" value="Cyclin/Ssn8"/>
</dbReference>
<gene>
    <name evidence="2" type="primary">CYCL1-1</name>
    <name evidence="2" type="ORF">KSP40_PGU016494</name>
</gene>
<feature type="transmembrane region" description="Helical" evidence="1">
    <location>
        <begin position="219"/>
        <end position="239"/>
    </location>
</feature>
<keyword evidence="1" id="KW-0812">Transmembrane</keyword>
<keyword evidence="1" id="KW-0472">Membrane</keyword>
<keyword evidence="3" id="KW-1185">Reference proteome</keyword>
<organism evidence="2 3">
    <name type="scientific">Platanthera guangdongensis</name>
    <dbReference type="NCBI Taxonomy" id="2320717"/>
    <lineage>
        <taxon>Eukaryota</taxon>
        <taxon>Viridiplantae</taxon>
        <taxon>Streptophyta</taxon>
        <taxon>Embryophyta</taxon>
        <taxon>Tracheophyta</taxon>
        <taxon>Spermatophyta</taxon>
        <taxon>Magnoliopsida</taxon>
        <taxon>Liliopsida</taxon>
        <taxon>Asparagales</taxon>
        <taxon>Orchidaceae</taxon>
        <taxon>Orchidoideae</taxon>
        <taxon>Orchideae</taxon>
        <taxon>Orchidinae</taxon>
        <taxon>Platanthera</taxon>
    </lineage>
</organism>
<feature type="transmembrane region" description="Helical" evidence="1">
    <location>
        <begin position="33"/>
        <end position="52"/>
    </location>
</feature>
<dbReference type="Proteomes" id="UP001412067">
    <property type="component" value="Unassembled WGS sequence"/>
</dbReference>
<evidence type="ECO:0000313" key="3">
    <source>
        <dbReference type="Proteomes" id="UP001412067"/>
    </source>
</evidence>